<keyword evidence="1" id="KW-0472">Membrane</keyword>
<sequence>MQLQVIIAYNLGFILRSEHRLLDHIQRPDNVEFDQLHDSKLKIVAILSLVGWPAMTRTHSRSKGLLMRITKSLKAVSAAALLATSLLSLSSSASQALPAPLPVAGKSVAGVWGAGSTVGIASFLVIYDIIRRTSCSGDFLKLGGPGFGQPITPGQNVLVPRRC</sequence>
<dbReference type="RefSeq" id="WP_137099444.1">
    <property type="nucleotide sequence ID" value="NZ_CP039865.1"/>
</dbReference>
<keyword evidence="1" id="KW-0812">Transmembrane</keyword>
<dbReference type="EMBL" id="CP039865">
    <property type="protein sequence ID" value="QCK86112.1"/>
    <property type="molecule type" value="Genomic_DNA"/>
</dbReference>
<evidence type="ECO:0000313" key="2">
    <source>
        <dbReference type="EMBL" id="QCK86112.1"/>
    </source>
</evidence>
<dbReference type="OrthoDB" id="8507973at2"/>
<dbReference type="Proteomes" id="UP000298588">
    <property type="component" value="Chromosome"/>
</dbReference>
<proteinExistence type="predicted"/>
<reference evidence="2 3" key="1">
    <citation type="submission" date="2019-04" db="EMBL/GenBank/DDBJ databases">
        <title>Phreatobacter aquaticus sp. nov.</title>
        <authorList>
            <person name="Choi A."/>
            <person name="Baek K."/>
        </authorList>
    </citation>
    <scope>NUCLEOTIDE SEQUENCE [LARGE SCALE GENOMIC DNA]</scope>
    <source>
        <strain evidence="2 3">NMCR1094</strain>
    </source>
</reference>
<organism evidence="2 3">
    <name type="scientific">Phreatobacter aquaticus</name>
    <dbReference type="NCBI Taxonomy" id="2570229"/>
    <lineage>
        <taxon>Bacteria</taxon>
        <taxon>Pseudomonadati</taxon>
        <taxon>Pseudomonadota</taxon>
        <taxon>Alphaproteobacteria</taxon>
        <taxon>Hyphomicrobiales</taxon>
        <taxon>Phreatobacteraceae</taxon>
        <taxon>Phreatobacter</taxon>
    </lineage>
</organism>
<name>A0A4D7QPP5_9HYPH</name>
<evidence type="ECO:0000313" key="3">
    <source>
        <dbReference type="Proteomes" id="UP000298588"/>
    </source>
</evidence>
<gene>
    <name evidence="2" type="ORF">E8L99_10290</name>
</gene>
<dbReference type="AlphaFoldDB" id="A0A4D7QPP5"/>
<keyword evidence="3" id="KW-1185">Reference proteome</keyword>
<keyword evidence="1" id="KW-1133">Transmembrane helix</keyword>
<dbReference type="KEGG" id="paqt:E8L99_10290"/>
<feature type="transmembrane region" description="Helical" evidence="1">
    <location>
        <begin position="76"/>
        <end position="97"/>
    </location>
</feature>
<accession>A0A4D7QPP5</accession>
<evidence type="ECO:0000256" key="1">
    <source>
        <dbReference type="SAM" id="Phobius"/>
    </source>
</evidence>
<protein>
    <submittedName>
        <fullName evidence="2">Uncharacterized protein</fullName>
    </submittedName>
</protein>
<feature type="transmembrane region" description="Helical" evidence="1">
    <location>
        <begin position="109"/>
        <end position="130"/>
    </location>
</feature>